<evidence type="ECO:0000313" key="1">
    <source>
        <dbReference type="EMBL" id="KAF4112523.1"/>
    </source>
</evidence>
<sequence>MFEETRDRLMMHTMDLENIMKRLKSQLILFLVLRGLPFALCDNPTDFYKVCFDNDDDYSFHHLDIGIILTEHEGDVLSSSLRLNPASLKEIL</sequence>
<gene>
    <name evidence="1" type="ORF">G5714_007318</name>
</gene>
<dbReference type="EMBL" id="JAAMOB010000006">
    <property type="protein sequence ID" value="KAF4112523.1"/>
    <property type="molecule type" value="Genomic_DNA"/>
</dbReference>
<protein>
    <submittedName>
        <fullName evidence="1">Uncharacterized protein</fullName>
    </submittedName>
</protein>
<comment type="caution">
    <text evidence="1">The sequence shown here is derived from an EMBL/GenBank/DDBJ whole genome shotgun (WGS) entry which is preliminary data.</text>
</comment>
<keyword evidence="2" id="KW-1185">Reference proteome</keyword>
<proteinExistence type="predicted"/>
<reference evidence="1 2" key="1">
    <citation type="submission" date="2020-04" db="EMBL/GenBank/DDBJ databases">
        <title>Chromosome-level genome assembly of a cyprinid fish Onychostoma macrolepis by integration of Nanopore Sequencing, Bionano and Hi-C technology.</title>
        <authorList>
            <person name="Wang D."/>
        </authorList>
    </citation>
    <scope>NUCLEOTIDE SEQUENCE [LARGE SCALE GENOMIC DNA]</scope>
    <source>
        <strain evidence="1">SWU-2019</strain>
        <tissue evidence="1">Muscle</tissue>
    </source>
</reference>
<organism evidence="1 2">
    <name type="scientific">Onychostoma macrolepis</name>
    <dbReference type="NCBI Taxonomy" id="369639"/>
    <lineage>
        <taxon>Eukaryota</taxon>
        <taxon>Metazoa</taxon>
        <taxon>Chordata</taxon>
        <taxon>Craniata</taxon>
        <taxon>Vertebrata</taxon>
        <taxon>Euteleostomi</taxon>
        <taxon>Actinopterygii</taxon>
        <taxon>Neopterygii</taxon>
        <taxon>Teleostei</taxon>
        <taxon>Ostariophysi</taxon>
        <taxon>Cypriniformes</taxon>
        <taxon>Cyprinidae</taxon>
        <taxon>Acrossocheilinae</taxon>
        <taxon>Onychostoma</taxon>
    </lineage>
</organism>
<accession>A0A7J6CZZ2</accession>
<dbReference type="Proteomes" id="UP000579812">
    <property type="component" value="Unassembled WGS sequence"/>
</dbReference>
<dbReference type="AlphaFoldDB" id="A0A7J6CZZ2"/>
<name>A0A7J6CZZ2_9TELE</name>
<evidence type="ECO:0000313" key="2">
    <source>
        <dbReference type="Proteomes" id="UP000579812"/>
    </source>
</evidence>